<feature type="non-terminal residue" evidence="14">
    <location>
        <position position="105"/>
    </location>
</feature>
<comment type="similarity">
    <text evidence="11">Belongs to the peptidase M48 family.</text>
</comment>
<sequence length="105" mass="11257">SNRKGRNGKSITLRVPLGTLVYDAETGVLLADMARWAMIFGGARSDDREGSNPLVYLLVMIVAPIAAMLIQLAISRAREYEADATGARLAGSPDGLISALRKLEQ</sequence>
<dbReference type="SUPFAM" id="SSF82051">
    <property type="entry name" value="Obg GTP-binding protein N-terminal domain"/>
    <property type="match status" value="1"/>
</dbReference>
<evidence type="ECO:0000256" key="6">
    <source>
        <dbReference type="ARBA" id="ARBA00022801"/>
    </source>
</evidence>
<dbReference type="GO" id="GO:0005886">
    <property type="term" value="C:plasma membrane"/>
    <property type="evidence" value="ECO:0007669"/>
    <property type="project" value="UniProtKB-SubCell"/>
</dbReference>
<evidence type="ECO:0000259" key="13">
    <source>
        <dbReference type="PROSITE" id="PS51883"/>
    </source>
</evidence>
<protein>
    <recommendedName>
        <fullName evidence="13">Obg domain-containing protein</fullName>
    </recommendedName>
</protein>
<keyword evidence="7 11" id="KW-0862">Zinc</keyword>
<dbReference type="PANTHER" id="PTHR43221">
    <property type="entry name" value="PROTEASE HTPX"/>
    <property type="match status" value="1"/>
</dbReference>
<evidence type="ECO:0000256" key="12">
    <source>
        <dbReference type="SAM" id="Phobius"/>
    </source>
</evidence>
<evidence type="ECO:0000256" key="4">
    <source>
        <dbReference type="ARBA" id="ARBA00022692"/>
    </source>
</evidence>
<dbReference type="Gene3D" id="2.70.210.12">
    <property type="entry name" value="GTP1/OBG domain"/>
    <property type="match status" value="1"/>
</dbReference>
<accession>A0A2M8Q697</accession>
<proteinExistence type="inferred from homology"/>
<evidence type="ECO:0000256" key="1">
    <source>
        <dbReference type="ARBA" id="ARBA00004651"/>
    </source>
</evidence>
<dbReference type="GO" id="GO:0046872">
    <property type="term" value="F:metal ion binding"/>
    <property type="evidence" value="ECO:0007669"/>
    <property type="project" value="UniProtKB-KW"/>
</dbReference>
<keyword evidence="5" id="KW-0479">Metal-binding</keyword>
<dbReference type="InterPro" id="IPR036726">
    <property type="entry name" value="GTP1_OBG_dom_sf"/>
</dbReference>
<comment type="subcellular location">
    <subcellularLocation>
        <location evidence="1">Cell membrane</location>
        <topology evidence="1">Multi-pass membrane protein</topology>
    </subcellularLocation>
</comment>
<feature type="non-terminal residue" evidence="14">
    <location>
        <position position="1"/>
    </location>
</feature>
<keyword evidence="6 11" id="KW-0378">Hydrolase</keyword>
<comment type="caution">
    <text evidence="14">The sequence shown here is derived from an EMBL/GenBank/DDBJ whole genome shotgun (WGS) entry which is preliminary data.</text>
</comment>
<evidence type="ECO:0000256" key="11">
    <source>
        <dbReference type="RuleBase" id="RU003983"/>
    </source>
</evidence>
<reference evidence="14 15" key="1">
    <citation type="submission" date="2017-11" db="EMBL/GenBank/DDBJ databases">
        <title>Evolution of Phototrophy in the Chloroflexi Phylum Driven by Horizontal Gene Transfer.</title>
        <authorList>
            <person name="Ward L.M."/>
            <person name="Hemp J."/>
            <person name="Shih P.M."/>
            <person name="Mcglynn S.E."/>
            <person name="Fischer W."/>
        </authorList>
    </citation>
    <scope>NUCLEOTIDE SEQUENCE [LARGE SCALE GENOMIC DNA]</scope>
    <source>
        <strain evidence="14">JP3_7</strain>
    </source>
</reference>
<dbReference type="InterPro" id="IPR050083">
    <property type="entry name" value="HtpX_protease"/>
</dbReference>
<dbReference type="Proteomes" id="UP000230790">
    <property type="component" value="Unassembled WGS sequence"/>
</dbReference>
<feature type="domain" description="Obg" evidence="13">
    <location>
        <begin position="1"/>
        <end position="105"/>
    </location>
</feature>
<dbReference type="Pfam" id="PF01435">
    <property type="entry name" value="Peptidase_M48"/>
    <property type="match status" value="1"/>
</dbReference>
<dbReference type="GO" id="GO:0004222">
    <property type="term" value="F:metalloendopeptidase activity"/>
    <property type="evidence" value="ECO:0007669"/>
    <property type="project" value="InterPro"/>
</dbReference>
<gene>
    <name evidence="14" type="ORF">CUN48_19475</name>
</gene>
<keyword evidence="3 11" id="KW-0645">Protease</keyword>
<feature type="transmembrane region" description="Helical" evidence="12">
    <location>
        <begin position="54"/>
        <end position="74"/>
    </location>
</feature>
<keyword evidence="2" id="KW-1003">Cell membrane</keyword>
<keyword evidence="10 12" id="KW-0472">Membrane</keyword>
<dbReference type="PANTHER" id="PTHR43221:SF1">
    <property type="entry name" value="PROTEASE HTPX"/>
    <property type="match status" value="1"/>
</dbReference>
<evidence type="ECO:0000256" key="2">
    <source>
        <dbReference type="ARBA" id="ARBA00022475"/>
    </source>
</evidence>
<keyword evidence="8 12" id="KW-1133">Transmembrane helix</keyword>
<evidence type="ECO:0000256" key="5">
    <source>
        <dbReference type="ARBA" id="ARBA00022723"/>
    </source>
</evidence>
<keyword evidence="9 11" id="KW-0482">Metalloprotease</keyword>
<evidence type="ECO:0000256" key="10">
    <source>
        <dbReference type="ARBA" id="ARBA00023136"/>
    </source>
</evidence>
<dbReference type="Pfam" id="PF01018">
    <property type="entry name" value="GTP1_OBG"/>
    <property type="match status" value="1"/>
</dbReference>
<dbReference type="GO" id="GO:0042254">
    <property type="term" value="P:ribosome biogenesis"/>
    <property type="evidence" value="ECO:0007669"/>
    <property type="project" value="UniProtKB-UniRule"/>
</dbReference>
<dbReference type="EMBL" id="PGTN01001211">
    <property type="protein sequence ID" value="PJF45322.1"/>
    <property type="molecule type" value="Genomic_DNA"/>
</dbReference>
<name>A0A2M8Q697_9CHLR</name>
<comment type="cofactor">
    <cofactor evidence="11">
        <name>Zn(2+)</name>
        <dbReference type="ChEBI" id="CHEBI:29105"/>
    </cofactor>
    <text evidence="11">Binds 1 zinc ion per subunit.</text>
</comment>
<evidence type="ECO:0000313" key="15">
    <source>
        <dbReference type="Proteomes" id="UP000230790"/>
    </source>
</evidence>
<evidence type="ECO:0000313" key="14">
    <source>
        <dbReference type="EMBL" id="PJF45322.1"/>
    </source>
</evidence>
<dbReference type="GO" id="GO:0006508">
    <property type="term" value="P:proteolysis"/>
    <property type="evidence" value="ECO:0007669"/>
    <property type="project" value="UniProtKB-KW"/>
</dbReference>
<dbReference type="AlphaFoldDB" id="A0A2M8Q697"/>
<dbReference type="PROSITE" id="PS51883">
    <property type="entry name" value="OBG"/>
    <property type="match status" value="1"/>
</dbReference>
<evidence type="ECO:0000256" key="7">
    <source>
        <dbReference type="ARBA" id="ARBA00022833"/>
    </source>
</evidence>
<evidence type="ECO:0000256" key="3">
    <source>
        <dbReference type="ARBA" id="ARBA00022670"/>
    </source>
</evidence>
<evidence type="ECO:0000256" key="8">
    <source>
        <dbReference type="ARBA" id="ARBA00022989"/>
    </source>
</evidence>
<dbReference type="InterPro" id="IPR006169">
    <property type="entry name" value="GTP1_OBG_dom"/>
</dbReference>
<evidence type="ECO:0000256" key="9">
    <source>
        <dbReference type="ARBA" id="ARBA00023049"/>
    </source>
</evidence>
<keyword evidence="4 12" id="KW-0812">Transmembrane</keyword>
<organism evidence="14 15">
    <name type="scientific">Candidatus Thermofonsia Clade 3 bacterium</name>
    <dbReference type="NCBI Taxonomy" id="2364212"/>
    <lineage>
        <taxon>Bacteria</taxon>
        <taxon>Bacillati</taxon>
        <taxon>Chloroflexota</taxon>
        <taxon>Candidatus Thermofontia</taxon>
        <taxon>Candidatus Thermofonsia Clade 3</taxon>
    </lineage>
</organism>
<dbReference type="InterPro" id="IPR001915">
    <property type="entry name" value="Peptidase_M48"/>
</dbReference>